<dbReference type="EMBL" id="CM027684">
    <property type="protein sequence ID" value="KAG0530957.1"/>
    <property type="molecule type" value="Genomic_DNA"/>
</dbReference>
<name>A0A921QZP3_SORBI</name>
<dbReference type="Proteomes" id="UP000807115">
    <property type="component" value="Chromosome 5"/>
</dbReference>
<dbReference type="PANTHER" id="PTHR35828:SF16">
    <property type="entry name" value="F-BOX DOMAIN-CONTAINING PROTEIN"/>
    <property type="match status" value="1"/>
</dbReference>
<dbReference type="InterPro" id="IPR036047">
    <property type="entry name" value="F-box-like_dom_sf"/>
</dbReference>
<evidence type="ECO:0000313" key="5">
    <source>
        <dbReference type="Proteomes" id="UP000807115"/>
    </source>
</evidence>
<gene>
    <name evidence="4" type="ORF">BDA96_05G232600</name>
</gene>
<dbReference type="SUPFAM" id="SSF81383">
    <property type="entry name" value="F-box domain"/>
    <property type="match status" value="1"/>
</dbReference>
<organism evidence="4 5">
    <name type="scientific">Sorghum bicolor</name>
    <name type="common">Sorghum</name>
    <name type="synonym">Sorghum vulgare</name>
    <dbReference type="NCBI Taxonomy" id="4558"/>
    <lineage>
        <taxon>Eukaryota</taxon>
        <taxon>Viridiplantae</taxon>
        <taxon>Streptophyta</taxon>
        <taxon>Embryophyta</taxon>
        <taxon>Tracheophyta</taxon>
        <taxon>Spermatophyta</taxon>
        <taxon>Magnoliopsida</taxon>
        <taxon>Liliopsida</taxon>
        <taxon>Poales</taxon>
        <taxon>Poaceae</taxon>
        <taxon>PACMAD clade</taxon>
        <taxon>Panicoideae</taxon>
        <taxon>Andropogonodae</taxon>
        <taxon>Andropogoneae</taxon>
        <taxon>Sorghinae</taxon>
        <taxon>Sorghum</taxon>
    </lineage>
</organism>
<sequence>MIRKLSGWLAQSNSKPGSSSSSSLRSPPAPQVQEPRDSDDVDVVDTWAAASLPIDLIIEIFLRLEPAAIFCCAGVCKPWRRAIIANASILGPHLDRFLGPSLLLGVFHCDTTSACLRRTPGPFQSALPSNGGGSNDDPAEVRILAVHRRAEVSIMFLDEETLAYQLFSTSGDRAWERTNENKLHNLPYRFLPDLLLALLDTYWHLRQKTILVGRLEYAPMLPSAKNLLVDDGFVDVSLYGTALASRDGFLLLAAVSSPPPGPLGDSSSVQCTYVLATGYDDDDHSQPDCGDGGGLAPKVQVVAAVGKQNIMMYRVFSSTSGDWGPVKRSAKLGLGDDVVKVYIHVHTEPKHVVVCGSAVYWMVDLFTTDKGERTCIFAMDLRTERTWTTELPEECDVRHCLTCELVLATSEDGRRLSLIASQASRRQIEVWVLIGDDSRWILQQTMELQSWLLPNCRSLTYIVPKGFCPRSGFFFVVSVDGSSPRLMQTVDSKYCYSLQYEMDWSTYISKMKYF</sequence>
<dbReference type="InterPro" id="IPR056016">
    <property type="entry name" value="DUF7595"/>
</dbReference>
<evidence type="ECO:0008006" key="6">
    <source>
        <dbReference type="Google" id="ProtNLM"/>
    </source>
</evidence>
<dbReference type="Pfam" id="PF12937">
    <property type="entry name" value="F-box-like"/>
    <property type="match status" value="1"/>
</dbReference>
<dbReference type="InterPro" id="IPR001810">
    <property type="entry name" value="F-box_dom"/>
</dbReference>
<dbReference type="Pfam" id="PF24523">
    <property type="entry name" value="DUF7595"/>
    <property type="match status" value="1"/>
</dbReference>
<evidence type="ECO:0000256" key="1">
    <source>
        <dbReference type="SAM" id="MobiDB-lite"/>
    </source>
</evidence>
<dbReference type="PANTHER" id="PTHR35828">
    <property type="entry name" value="OS08G0203800 PROTEIN-RELATED"/>
    <property type="match status" value="1"/>
</dbReference>
<reference evidence="4" key="2">
    <citation type="submission" date="2020-10" db="EMBL/GenBank/DDBJ databases">
        <authorList>
            <person name="Cooper E.A."/>
            <person name="Brenton Z.W."/>
            <person name="Flinn B.S."/>
            <person name="Jenkins J."/>
            <person name="Shu S."/>
            <person name="Flowers D."/>
            <person name="Luo F."/>
            <person name="Wang Y."/>
            <person name="Xia P."/>
            <person name="Barry K."/>
            <person name="Daum C."/>
            <person name="Lipzen A."/>
            <person name="Yoshinaga Y."/>
            <person name="Schmutz J."/>
            <person name="Saski C."/>
            <person name="Vermerris W."/>
            <person name="Kresovich S."/>
        </authorList>
    </citation>
    <scope>NUCLEOTIDE SEQUENCE</scope>
</reference>
<dbReference type="AlphaFoldDB" id="A0A921QZP3"/>
<comment type="caution">
    <text evidence="4">The sequence shown here is derived from an EMBL/GenBank/DDBJ whole genome shotgun (WGS) entry which is preliminary data.</text>
</comment>
<accession>A0A921QZP3</accession>
<dbReference type="Gene3D" id="1.20.1280.50">
    <property type="match status" value="1"/>
</dbReference>
<feature type="compositionally biased region" description="Low complexity" evidence="1">
    <location>
        <begin position="12"/>
        <end position="26"/>
    </location>
</feature>
<proteinExistence type="predicted"/>
<evidence type="ECO:0000313" key="4">
    <source>
        <dbReference type="EMBL" id="KAG0530957.1"/>
    </source>
</evidence>
<evidence type="ECO:0000259" key="2">
    <source>
        <dbReference type="Pfam" id="PF12937"/>
    </source>
</evidence>
<feature type="domain" description="DUF7595" evidence="3">
    <location>
        <begin position="317"/>
        <end position="473"/>
    </location>
</feature>
<feature type="domain" description="F-box" evidence="2">
    <location>
        <begin position="50"/>
        <end position="83"/>
    </location>
</feature>
<feature type="region of interest" description="Disordered" evidence="1">
    <location>
        <begin position="1"/>
        <end position="40"/>
    </location>
</feature>
<reference evidence="4" key="1">
    <citation type="journal article" date="2019" name="BMC Genomics">
        <title>A new reference genome for Sorghum bicolor reveals high levels of sequence similarity between sweet and grain genotypes: implications for the genetics of sugar metabolism.</title>
        <authorList>
            <person name="Cooper E.A."/>
            <person name="Brenton Z.W."/>
            <person name="Flinn B.S."/>
            <person name="Jenkins J."/>
            <person name="Shu S."/>
            <person name="Flowers D."/>
            <person name="Luo F."/>
            <person name="Wang Y."/>
            <person name="Xia P."/>
            <person name="Barry K."/>
            <person name="Daum C."/>
            <person name="Lipzen A."/>
            <person name="Yoshinaga Y."/>
            <person name="Schmutz J."/>
            <person name="Saski C."/>
            <person name="Vermerris W."/>
            <person name="Kresovich S."/>
        </authorList>
    </citation>
    <scope>NUCLEOTIDE SEQUENCE</scope>
</reference>
<protein>
    <recommendedName>
        <fullName evidence="6">F-box domain-containing protein</fullName>
    </recommendedName>
</protein>
<evidence type="ECO:0000259" key="3">
    <source>
        <dbReference type="Pfam" id="PF24523"/>
    </source>
</evidence>